<dbReference type="OrthoDB" id="9783391at2"/>
<dbReference type="EMBL" id="CP007028">
    <property type="protein sequence ID" value="AHE96853.1"/>
    <property type="molecule type" value="Genomic_DNA"/>
</dbReference>
<dbReference type="HOGENOM" id="CLU_447538_0_0_0"/>
<dbReference type="KEGG" id="trd:THERU_05115"/>
<sequence length="610" mass="66276">MIASLGGYAFHSFATGLGGVVQGTAQSSAGDVARGSFNAGQVNYRNVSAGTTSLGSFVGWRTDFFTTSGLQHTVGNITMQGGRVEGKGLSVDNALKLAAIRGDDFTQKVIASMSAIAGQGASASMVINPQGRLEHAEMVSGDGGFKVVYDGRGRLVVMKGGVEHGSIELDEKGEIKGFETSVQVGGLSLDYVKTKAKEITETARAYSQVGEAFKTIASKGIEAVDLKSLRDNLSKIVQSDFASFLEAAKAWGVDKDIVQAILKTLGQKYGSEFKTRDSFGFEFNLSGGVGVGTGGGNKQGGSFWPLQFGGGASGGLNWNYTDEQVKAMSTYLSRDEKNELVNKFIESLQNKSGQRSSDSQTKKSEQSYTQGKDVSEKASNSKVYEVAEAFGKQAEEMLAYAERLQASLKQDPLNYYAQQKYKEALAAGKSKGEAVRYAMEEVAKLRSNPEALEKWLEEFAKGQGIRDPKVDEKRLEGIQSEVPDPKNVQEKGKQLQGEVNQQINKTQEEMSQRKKELESYKPPKAKLFNLQAPDIDLRFNLNDPKLRAYEKDAQKWFKEQPSIPVRIFNDGKAAVNWEIDLGKNLAKNLINAPNPKVGDRLNTPPLQGVP</sequence>
<protein>
    <submittedName>
        <fullName evidence="2">Uncharacterized protein</fullName>
    </submittedName>
</protein>
<evidence type="ECO:0000256" key="1">
    <source>
        <dbReference type="SAM" id="MobiDB-lite"/>
    </source>
</evidence>
<feature type="region of interest" description="Disordered" evidence="1">
    <location>
        <begin position="349"/>
        <end position="375"/>
    </location>
</feature>
<proteinExistence type="predicted"/>
<evidence type="ECO:0000313" key="2">
    <source>
        <dbReference type="EMBL" id="AHE96853.1"/>
    </source>
</evidence>
<reference evidence="2 3" key="1">
    <citation type="submission" date="2013-12" db="EMBL/GenBank/DDBJ databases">
        <authorList>
            <consortium name="DOE Joint Genome Institute"/>
            <person name="Eisen J."/>
            <person name="Huntemann M."/>
            <person name="Han J."/>
            <person name="Chen A."/>
            <person name="Kyrpides N."/>
            <person name="Mavromatis K."/>
            <person name="Markowitz V."/>
            <person name="Palaniappan K."/>
            <person name="Ivanova N."/>
            <person name="Schaumberg A."/>
            <person name="Pati A."/>
            <person name="Liolios K."/>
            <person name="Nordberg H.P."/>
            <person name="Cantor M.N."/>
            <person name="Hua S.X."/>
            <person name="Woyke T."/>
        </authorList>
    </citation>
    <scope>NUCLEOTIDE SEQUENCE [LARGE SCALE GENOMIC DNA]</scope>
    <source>
        <strain evidence="2 3">DSM 23557</strain>
    </source>
</reference>
<feature type="compositionally biased region" description="Polar residues" evidence="1">
    <location>
        <begin position="349"/>
        <end position="359"/>
    </location>
</feature>
<dbReference type="AlphaFoldDB" id="W0DIM1"/>
<name>W0DIM1_9AQUI</name>
<evidence type="ECO:0000313" key="3">
    <source>
        <dbReference type="Proteomes" id="UP000018914"/>
    </source>
</evidence>
<dbReference type="Proteomes" id="UP000018914">
    <property type="component" value="Chromosome"/>
</dbReference>
<dbReference type="RefSeq" id="WP_025306181.1">
    <property type="nucleotide sequence ID" value="NZ_CP007028.1"/>
</dbReference>
<organism evidence="3">
    <name type="scientific">Thermocrinis ruber</name>
    <dbReference type="NCBI Taxonomy" id="75906"/>
    <lineage>
        <taxon>Bacteria</taxon>
        <taxon>Pseudomonadati</taxon>
        <taxon>Aquificota</taxon>
        <taxon>Aquificia</taxon>
        <taxon>Aquificales</taxon>
        <taxon>Aquificaceae</taxon>
        <taxon>Thermocrinis</taxon>
    </lineage>
</organism>
<gene>
    <name evidence="2" type="ORF">THERU_05115</name>
</gene>
<feature type="compositionally biased region" description="Polar residues" evidence="1">
    <location>
        <begin position="366"/>
        <end position="375"/>
    </location>
</feature>
<keyword evidence="3" id="KW-1185">Reference proteome</keyword>
<accession>W0DIM1</accession>